<evidence type="ECO:0000313" key="11">
    <source>
        <dbReference type="Proteomes" id="UP000282321"/>
    </source>
</evidence>
<feature type="non-terminal residue" evidence="10">
    <location>
        <position position="1"/>
    </location>
</feature>
<evidence type="ECO:0000256" key="6">
    <source>
        <dbReference type="ARBA" id="ARBA00022842"/>
    </source>
</evidence>
<dbReference type="InterPro" id="IPR036420">
    <property type="entry name" value="BRCT_dom_sf"/>
</dbReference>
<evidence type="ECO:0000256" key="4">
    <source>
        <dbReference type="ARBA" id="ARBA00022763"/>
    </source>
</evidence>
<keyword evidence="6" id="KW-0460">Magnesium</keyword>
<evidence type="ECO:0000313" key="10">
    <source>
        <dbReference type="EMBL" id="RKX64599.1"/>
    </source>
</evidence>
<evidence type="ECO:0000256" key="8">
    <source>
        <dbReference type="ARBA" id="ARBA00023204"/>
    </source>
</evidence>
<dbReference type="Gene3D" id="3.40.50.10190">
    <property type="entry name" value="BRCT domain"/>
    <property type="match status" value="1"/>
</dbReference>
<dbReference type="AlphaFoldDB" id="A0A660S739"/>
<keyword evidence="5" id="KW-0862">Zinc</keyword>
<keyword evidence="3" id="KW-0479">Metal-binding</keyword>
<dbReference type="Gene3D" id="1.10.150.20">
    <property type="entry name" value="5' to 3' exonuclease, C-terminal subdomain"/>
    <property type="match status" value="1"/>
</dbReference>
<dbReference type="FunFam" id="1.10.150.20:FF:000006">
    <property type="entry name" value="DNA ligase"/>
    <property type="match status" value="1"/>
</dbReference>
<dbReference type="GO" id="GO:0046872">
    <property type="term" value="F:metal ion binding"/>
    <property type="evidence" value="ECO:0007669"/>
    <property type="project" value="UniProtKB-KW"/>
</dbReference>
<dbReference type="SUPFAM" id="SSF52113">
    <property type="entry name" value="BRCT domain"/>
    <property type="match status" value="1"/>
</dbReference>
<dbReference type="InterPro" id="IPR041663">
    <property type="entry name" value="DisA/LigA_HHH"/>
</dbReference>
<dbReference type="FunFam" id="3.40.50.10190:FF:000054">
    <property type="entry name" value="DNA ligase"/>
    <property type="match status" value="1"/>
</dbReference>
<evidence type="ECO:0000256" key="1">
    <source>
        <dbReference type="ARBA" id="ARBA00022598"/>
    </source>
</evidence>
<evidence type="ECO:0000259" key="9">
    <source>
        <dbReference type="PROSITE" id="PS50172"/>
    </source>
</evidence>
<dbReference type="PROSITE" id="PS50172">
    <property type="entry name" value="BRCT"/>
    <property type="match status" value="1"/>
</dbReference>
<evidence type="ECO:0000256" key="3">
    <source>
        <dbReference type="ARBA" id="ARBA00022723"/>
    </source>
</evidence>
<keyword evidence="2" id="KW-0235">DNA replication</keyword>
<comment type="caution">
    <text evidence="10">The sequence shown here is derived from an EMBL/GenBank/DDBJ whole genome shotgun (WGS) entry which is preliminary data.</text>
</comment>
<dbReference type="SUPFAM" id="SSF47781">
    <property type="entry name" value="RuvA domain 2-like"/>
    <property type="match status" value="1"/>
</dbReference>
<reference evidence="10 11" key="1">
    <citation type="submission" date="2018-06" db="EMBL/GenBank/DDBJ databases">
        <title>Extensive metabolic versatility and redundancy in microbially diverse, dynamic hydrothermal sediments.</title>
        <authorList>
            <person name="Dombrowski N."/>
            <person name="Teske A."/>
            <person name="Baker B.J."/>
        </authorList>
    </citation>
    <scope>NUCLEOTIDE SEQUENCE [LARGE SCALE GENOMIC DNA]</scope>
    <source>
        <strain evidence="10">B35_G9</strain>
    </source>
</reference>
<proteinExistence type="predicted"/>
<organism evidence="10 11">
    <name type="scientific">candidate division TA06 bacterium</name>
    <dbReference type="NCBI Taxonomy" id="2250710"/>
    <lineage>
        <taxon>Bacteria</taxon>
        <taxon>Bacteria division TA06</taxon>
    </lineage>
</organism>
<keyword evidence="8" id="KW-0234">DNA repair</keyword>
<dbReference type="SMART" id="SM00278">
    <property type="entry name" value="HhH1"/>
    <property type="match status" value="1"/>
</dbReference>
<dbReference type="GO" id="GO:0003677">
    <property type="term" value="F:DNA binding"/>
    <property type="evidence" value="ECO:0007669"/>
    <property type="project" value="InterPro"/>
</dbReference>
<dbReference type="CDD" id="cd17748">
    <property type="entry name" value="BRCT_DNA_ligase_like"/>
    <property type="match status" value="1"/>
</dbReference>
<dbReference type="GO" id="GO:0016874">
    <property type="term" value="F:ligase activity"/>
    <property type="evidence" value="ECO:0007669"/>
    <property type="project" value="UniProtKB-KW"/>
</dbReference>
<accession>A0A660S739</accession>
<evidence type="ECO:0000256" key="5">
    <source>
        <dbReference type="ARBA" id="ARBA00022833"/>
    </source>
</evidence>
<dbReference type="Pfam" id="PF12826">
    <property type="entry name" value="HHH_2"/>
    <property type="match status" value="1"/>
</dbReference>
<keyword evidence="4" id="KW-0227">DNA damage</keyword>
<dbReference type="InterPro" id="IPR010994">
    <property type="entry name" value="RuvA_2-like"/>
</dbReference>
<dbReference type="Proteomes" id="UP000282321">
    <property type="component" value="Unassembled WGS sequence"/>
</dbReference>
<evidence type="ECO:0000256" key="2">
    <source>
        <dbReference type="ARBA" id="ARBA00022705"/>
    </source>
</evidence>
<dbReference type="GO" id="GO:0006281">
    <property type="term" value="P:DNA repair"/>
    <property type="evidence" value="ECO:0007669"/>
    <property type="project" value="UniProtKB-KW"/>
</dbReference>
<protein>
    <submittedName>
        <fullName evidence="10">DNA ligase (NAD(+)) LigA</fullName>
    </submittedName>
</protein>
<dbReference type="InterPro" id="IPR003583">
    <property type="entry name" value="Hlx-hairpin-Hlx_DNA-bd_motif"/>
</dbReference>
<gene>
    <name evidence="10" type="ORF">DRP44_08010</name>
</gene>
<dbReference type="EMBL" id="QNBC01000147">
    <property type="protein sequence ID" value="RKX64599.1"/>
    <property type="molecule type" value="Genomic_DNA"/>
</dbReference>
<evidence type="ECO:0000256" key="7">
    <source>
        <dbReference type="ARBA" id="ARBA00023027"/>
    </source>
</evidence>
<keyword evidence="7" id="KW-0520">NAD</keyword>
<dbReference type="SMART" id="SM00292">
    <property type="entry name" value="BRCT"/>
    <property type="match status" value="1"/>
</dbReference>
<dbReference type="GO" id="GO:0006260">
    <property type="term" value="P:DNA replication"/>
    <property type="evidence" value="ECO:0007669"/>
    <property type="project" value="UniProtKB-KW"/>
</dbReference>
<dbReference type="InterPro" id="IPR001357">
    <property type="entry name" value="BRCT_dom"/>
</dbReference>
<keyword evidence="1 10" id="KW-0436">Ligase</keyword>
<dbReference type="Pfam" id="PF00533">
    <property type="entry name" value="BRCT"/>
    <property type="match status" value="1"/>
</dbReference>
<name>A0A660S739_UNCT6</name>
<sequence length="165" mass="18638">KRDYFRVLYALGIRYVGINTAKILAKTYKNIDELMVAREEELASVQGIGPKIAESIAKFFNNPKNRQLIEELKHFGINMESRIEETGYKPLEGKKIVVTGTLKNYTRQEIKDLIELLGGHATDSVSKSTDFVLVGDNPGSKYEKALKLNVKIISEEEFEKLIGKS</sequence>
<feature type="domain" description="BRCT" evidence="9">
    <location>
        <begin position="86"/>
        <end position="165"/>
    </location>
</feature>